<dbReference type="GO" id="GO:0019693">
    <property type="term" value="P:ribose phosphate metabolic process"/>
    <property type="evidence" value="ECO:0007669"/>
    <property type="project" value="TreeGrafter"/>
</dbReference>
<reference evidence="5" key="1">
    <citation type="journal article" date="2013" name="Proc. Natl. Acad. Sci. U.S.A.">
        <title>Improving the coverage of the cyanobacterial phylum using diversity-driven genome sequencing.</title>
        <authorList>
            <person name="Shih P.M."/>
            <person name="Wu D."/>
            <person name="Latifi A."/>
            <person name="Axen S.D."/>
            <person name="Fewer D.P."/>
            <person name="Talla E."/>
            <person name="Calteau A."/>
            <person name="Cai F."/>
            <person name="Tandeau de Marsac N."/>
            <person name="Rippka R."/>
            <person name="Herdman M."/>
            <person name="Sivonen K."/>
            <person name="Coursin T."/>
            <person name="Laurent T."/>
            <person name="Goodwin L."/>
            <person name="Nolan M."/>
            <person name="Davenport K.W."/>
            <person name="Han C.S."/>
            <person name="Rubin E.M."/>
            <person name="Eisen J.A."/>
            <person name="Woyke T."/>
            <person name="Gugger M."/>
            <person name="Kerfeld C.A."/>
        </authorList>
    </citation>
    <scope>NUCLEOTIDE SEQUENCE [LARGE SCALE GENOMIC DNA]</scope>
    <source>
        <strain evidence="5">ATCC 27899 / PCC 7122</strain>
    </source>
</reference>
<evidence type="ECO:0000313" key="5">
    <source>
        <dbReference type="Proteomes" id="UP000010474"/>
    </source>
</evidence>
<gene>
    <name evidence="4" type="ordered locus">Anacy_6115</name>
</gene>
<feature type="domain" description="Nudix hydrolase" evidence="3">
    <location>
        <begin position="50"/>
        <end position="181"/>
    </location>
</feature>
<accession>K9ZQD4</accession>
<dbReference type="PANTHER" id="PTHR11839:SF18">
    <property type="entry name" value="NUDIX HYDROLASE DOMAIN-CONTAINING PROTEIN"/>
    <property type="match status" value="1"/>
</dbReference>
<dbReference type="Gene3D" id="3.90.79.10">
    <property type="entry name" value="Nucleoside Triphosphate Pyrophosphohydrolase"/>
    <property type="match status" value="1"/>
</dbReference>
<dbReference type="GO" id="GO:0005829">
    <property type="term" value="C:cytosol"/>
    <property type="evidence" value="ECO:0007669"/>
    <property type="project" value="TreeGrafter"/>
</dbReference>
<dbReference type="EMBL" id="CP003663">
    <property type="protein sequence ID" value="AFZ61386.1"/>
    <property type="molecule type" value="Genomic_DNA"/>
</dbReference>
<dbReference type="KEGG" id="acy:Anacy_6115"/>
<dbReference type="CDD" id="cd24161">
    <property type="entry name" value="NUDIX_ADPRase_Ndx2"/>
    <property type="match status" value="1"/>
</dbReference>
<geneLocation type="plasmid" evidence="4 5">
    <name>pANACY.04</name>
</geneLocation>
<keyword evidence="5" id="KW-1185">Reference proteome</keyword>
<protein>
    <submittedName>
        <fullName evidence="4">NUDIX hydrolase</fullName>
    </submittedName>
</protein>
<evidence type="ECO:0000256" key="1">
    <source>
        <dbReference type="ARBA" id="ARBA00001946"/>
    </source>
</evidence>
<organism evidence="4 5">
    <name type="scientific">Anabaena cylindrica (strain ATCC 27899 / PCC 7122)</name>
    <dbReference type="NCBI Taxonomy" id="272123"/>
    <lineage>
        <taxon>Bacteria</taxon>
        <taxon>Bacillati</taxon>
        <taxon>Cyanobacteriota</taxon>
        <taxon>Cyanophyceae</taxon>
        <taxon>Nostocales</taxon>
        <taxon>Nostocaceae</taxon>
        <taxon>Anabaena</taxon>
    </lineage>
</organism>
<proteinExistence type="predicted"/>
<dbReference type="GO" id="GO:0006753">
    <property type="term" value="P:nucleoside phosphate metabolic process"/>
    <property type="evidence" value="ECO:0007669"/>
    <property type="project" value="TreeGrafter"/>
</dbReference>
<dbReference type="AlphaFoldDB" id="K9ZQD4"/>
<evidence type="ECO:0000259" key="3">
    <source>
        <dbReference type="PROSITE" id="PS51462"/>
    </source>
</evidence>
<dbReference type="RefSeq" id="WP_015217847.1">
    <property type="nucleotide sequence ID" value="NC_019774.1"/>
</dbReference>
<sequence>MKNPDKPNGEKLGWKIQKSQLIFQSQWYNLRQDKITLPKNQEITYTYIEHPGSVFVVPITANQEIILIRSYRYTIDDWCWEVPAGNLGDQKGLSPEEVARLELAEEIGGIAETFQSLGWYYMANGLASLKNFYFIAYNVTLNQGSQREVTEIINEVKTVSIKNIFNMIQEGLIKDGESAFAMMLALSHINRSNPRL</sequence>
<dbReference type="GO" id="GO:0016787">
    <property type="term" value="F:hydrolase activity"/>
    <property type="evidence" value="ECO:0007669"/>
    <property type="project" value="UniProtKB-KW"/>
</dbReference>
<dbReference type="PANTHER" id="PTHR11839">
    <property type="entry name" value="UDP/ADP-SUGAR PYROPHOSPHATASE"/>
    <property type="match status" value="1"/>
</dbReference>
<dbReference type="SUPFAM" id="SSF55811">
    <property type="entry name" value="Nudix"/>
    <property type="match status" value="1"/>
</dbReference>
<evidence type="ECO:0000256" key="2">
    <source>
        <dbReference type="ARBA" id="ARBA00022801"/>
    </source>
</evidence>
<dbReference type="PROSITE" id="PS51462">
    <property type="entry name" value="NUDIX"/>
    <property type="match status" value="1"/>
</dbReference>
<dbReference type="PATRIC" id="fig|272123.3.peg.6646"/>
<dbReference type="InterPro" id="IPR000086">
    <property type="entry name" value="NUDIX_hydrolase_dom"/>
</dbReference>
<dbReference type="InterPro" id="IPR015797">
    <property type="entry name" value="NUDIX_hydrolase-like_dom_sf"/>
</dbReference>
<evidence type="ECO:0000313" key="4">
    <source>
        <dbReference type="EMBL" id="AFZ61386.1"/>
    </source>
</evidence>
<dbReference type="OrthoDB" id="9806150at2"/>
<keyword evidence="2 4" id="KW-0378">Hydrolase</keyword>
<keyword evidence="4" id="KW-0614">Plasmid</keyword>
<name>K9ZQD4_ANACC</name>
<dbReference type="HOGENOM" id="CLU_062658_5_2_3"/>
<comment type="cofactor">
    <cofactor evidence="1">
        <name>Mg(2+)</name>
        <dbReference type="ChEBI" id="CHEBI:18420"/>
    </cofactor>
</comment>
<dbReference type="Proteomes" id="UP000010474">
    <property type="component" value="Plasmid pANACY.04"/>
</dbReference>
<dbReference type="Pfam" id="PF00293">
    <property type="entry name" value="NUDIX"/>
    <property type="match status" value="1"/>
</dbReference>